<keyword evidence="2" id="KW-1185">Reference proteome</keyword>
<protein>
    <submittedName>
        <fullName evidence="1">Uncharacterized protein</fullName>
    </submittedName>
</protein>
<dbReference type="OrthoDB" id="9989144at2759"/>
<accession>A0A448X6P8</accession>
<name>A0A448X6P8_9PLAT</name>
<reference evidence="1" key="1">
    <citation type="submission" date="2018-11" db="EMBL/GenBank/DDBJ databases">
        <authorList>
            <consortium name="Pathogen Informatics"/>
        </authorList>
    </citation>
    <scope>NUCLEOTIDE SEQUENCE</scope>
</reference>
<organism evidence="1 2">
    <name type="scientific">Protopolystoma xenopodis</name>
    <dbReference type="NCBI Taxonomy" id="117903"/>
    <lineage>
        <taxon>Eukaryota</taxon>
        <taxon>Metazoa</taxon>
        <taxon>Spiralia</taxon>
        <taxon>Lophotrochozoa</taxon>
        <taxon>Platyhelminthes</taxon>
        <taxon>Monogenea</taxon>
        <taxon>Polyopisthocotylea</taxon>
        <taxon>Polystomatidea</taxon>
        <taxon>Polystomatidae</taxon>
        <taxon>Protopolystoma</taxon>
    </lineage>
</organism>
<sequence>MKFITAVEMKSQQGYIRLVERSLENVSAQTHSHTPPVSAKPTCKSNERTATVPLYCLRQAGGYADSSEHLQCGRLTCHLNQNTTLYCALASDLVPGAYYSDCAYTPPSKLAESKEVCSDVWKATSRLIRATLSESRELDGDPSAAKA</sequence>
<proteinExistence type="predicted"/>
<dbReference type="EMBL" id="CAAALY010103095">
    <property type="protein sequence ID" value="VEL29431.1"/>
    <property type="molecule type" value="Genomic_DNA"/>
</dbReference>
<evidence type="ECO:0000313" key="2">
    <source>
        <dbReference type="Proteomes" id="UP000784294"/>
    </source>
</evidence>
<comment type="caution">
    <text evidence="1">The sequence shown here is derived from an EMBL/GenBank/DDBJ whole genome shotgun (WGS) entry which is preliminary data.</text>
</comment>
<dbReference type="Proteomes" id="UP000784294">
    <property type="component" value="Unassembled WGS sequence"/>
</dbReference>
<evidence type="ECO:0000313" key="1">
    <source>
        <dbReference type="EMBL" id="VEL29431.1"/>
    </source>
</evidence>
<gene>
    <name evidence="1" type="ORF">PXEA_LOCUS22871</name>
</gene>
<dbReference type="AlphaFoldDB" id="A0A448X6P8"/>